<keyword evidence="2" id="KW-0378">Hydrolase</keyword>
<feature type="binding site" evidence="3">
    <location>
        <position position="317"/>
    </location>
    <ligand>
        <name>Mg(2+)</name>
        <dbReference type="ChEBI" id="CHEBI:18420"/>
        <label>1</label>
    </ligand>
</feature>
<dbReference type="InterPro" id="IPR005502">
    <property type="entry name" value="Ribosyl_crysJ1"/>
</dbReference>
<feature type="binding site" evidence="3">
    <location>
        <position position="70"/>
    </location>
    <ligand>
        <name>Mg(2+)</name>
        <dbReference type="ChEBI" id="CHEBI:18420"/>
        <label>1</label>
    </ligand>
</feature>
<dbReference type="OrthoDB" id="9798107at2"/>
<sequence length="552" mass="61733">MCTVIPTQIEKCKGAMLSTAIGDALGWPNEPRSKNRAKNPKVVDYFVEWTRSSKSPRWHDEKILSGEYSDDTQLTLSVARSIITGDWEKFLAEKELPFWLNYERGGGSAILKAAKSCKDGFLLWQSNYTRDYFNAGGNGATMRILPHVIAAAKTPNITKVMMDVVKDTLITHGHPRAFLGATCYAYALDYLLRKETVLEYGELVTAVINGQNDWGANLNPDVFGKWLSIAQQHREYDFYTEWENTRARMVSQLEFIRVSLKKGLILDDTKVLTDLECFGKANGAGDVAALAAIYLTSRYANNPSLGIKVPAFSFGADTDTIASITGGLLGMLSGTNWIPTEWKAVQDYDCLIQMTELLLTDNKKEATKEEVAEAKAQDNRWRTTPIGKMRLVDSKSVPNGKYGIVIIEKWQTMLGQTLYTKDFKPNDTRKQQTSQPGVEMKQPHQPTLYDLADQSKLKAEQQPATQYQTKIPAQEPVQEMLASQNAKRQFVLDSNAIAALLSNPQFKKNITVGKVMNIIQAILDGDKASDILAKRFEVEKAMIDLIKGFVKK</sequence>
<feature type="binding site" evidence="3">
    <location>
        <position position="71"/>
    </location>
    <ligand>
        <name>Mg(2+)</name>
        <dbReference type="ChEBI" id="CHEBI:18420"/>
        <label>1</label>
    </ligand>
</feature>
<evidence type="ECO:0000313" key="6">
    <source>
        <dbReference type="Proteomes" id="UP000036923"/>
    </source>
</evidence>
<evidence type="ECO:0000313" key="5">
    <source>
        <dbReference type="EMBL" id="KNY24783.1"/>
    </source>
</evidence>
<feature type="binding site" evidence="3">
    <location>
        <position position="69"/>
    </location>
    <ligand>
        <name>Mg(2+)</name>
        <dbReference type="ChEBI" id="CHEBI:18420"/>
        <label>1</label>
    </ligand>
</feature>
<dbReference type="PANTHER" id="PTHR16222:SF24">
    <property type="entry name" value="ADP-RIBOSYLHYDROLASE ARH3"/>
    <property type="match status" value="1"/>
</dbReference>
<name>A0A0L6JGE4_9FIRM</name>
<reference evidence="6" key="1">
    <citation type="submission" date="2015-07" db="EMBL/GenBank/DDBJ databases">
        <title>Near-Complete Genome Sequence of the Cellulolytic Bacterium Bacteroides (Pseudobacteroides) cellulosolvens ATCC 35603.</title>
        <authorList>
            <person name="Dassa B."/>
            <person name="Utturkar S.M."/>
            <person name="Klingeman D.M."/>
            <person name="Hurt R.A."/>
            <person name="Keller M."/>
            <person name="Xu J."/>
            <person name="Reddy Y.H.K."/>
            <person name="Borovok I."/>
            <person name="Grinberg I.R."/>
            <person name="Lamed R."/>
            <person name="Zhivin O."/>
            <person name="Bayer E.A."/>
            <person name="Brown S.D."/>
        </authorList>
    </citation>
    <scope>NUCLEOTIDE SEQUENCE [LARGE SCALE GENOMIC DNA]</scope>
    <source>
        <strain evidence="6">DSM 2933</strain>
    </source>
</reference>
<dbReference type="SUPFAM" id="SSF101478">
    <property type="entry name" value="ADP-ribosylglycohydrolase"/>
    <property type="match status" value="1"/>
</dbReference>
<comment type="cofactor">
    <cofactor evidence="3">
        <name>Mg(2+)</name>
        <dbReference type="ChEBI" id="CHEBI:18420"/>
    </cofactor>
    <text evidence="3">Binds 2 magnesium ions per subunit.</text>
</comment>
<dbReference type="eggNOG" id="COG1397">
    <property type="taxonomic scope" value="Bacteria"/>
</dbReference>
<dbReference type="Proteomes" id="UP000036923">
    <property type="component" value="Unassembled WGS sequence"/>
</dbReference>
<feature type="binding site" evidence="3">
    <location>
        <position position="319"/>
    </location>
    <ligand>
        <name>Mg(2+)</name>
        <dbReference type="ChEBI" id="CHEBI:18420"/>
        <label>1</label>
    </ligand>
</feature>
<comment type="similarity">
    <text evidence="1">Belongs to the ADP-ribosylglycohydrolase family.</text>
</comment>
<dbReference type="Pfam" id="PF03747">
    <property type="entry name" value="ADP_ribosyl_GH"/>
    <property type="match status" value="1"/>
</dbReference>
<evidence type="ECO:0000256" key="2">
    <source>
        <dbReference type="ARBA" id="ARBA00022801"/>
    </source>
</evidence>
<proteinExistence type="inferred from homology"/>
<dbReference type="InterPro" id="IPR050792">
    <property type="entry name" value="ADP-ribosylglycohydrolase"/>
</dbReference>
<dbReference type="InterPro" id="IPR036705">
    <property type="entry name" value="Ribosyl_crysJ1_sf"/>
</dbReference>
<feature type="binding site" evidence="3">
    <location>
        <position position="320"/>
    </location>
    <ligand>
        <name>Mg(2+)</name>
        <dbReference type="ChEBI" id="CHEBI:18420"/>
        <label>1</label>
    </ligand>
</feature>
<dbReference type="GO" id="GO:0016787">
    <property type="term" value="F:hydrolase activity"/>
    <property type="evidence" value="ECO:0007669"/>
    <property type="project" value="UniProtKB-KW"/>
</dbReference>
<keyword evidence="6" id="KW-1185">Reference proteome</keyword>
<gene>
    <name evidence="5" type="ORF">Bccel_0040</name>
</gene>
<evidence type="ECO:0000256" key="3">
    <source>
        <dbReference type="PIRSR" id="PIRSR605502-1"/>
    </source>
</evidence>
<dbReference type="PATRIC" id="fig|398512.5.peg.45"/>
<dbReference type="RefSeq" id="WP_036939319.1">
    <property type="nucleotide sequence ID" value="NZ_JQKC01000009.1"/>
</dbReference>
<keyword evidence="3" id="KW-0460">Magnesium</keyword>
<dbReference type="GO" id="GO:0046872">
    <property type="term" value="F:metal ion binding"/>
    <property type="evidence" value="ECO:0007669"/>
    <property type="project" value="UniProtKB-KW"/>
</dbReference>
<evidence type="ECO:0000256" key="4">
    <source>
        <dbReference type="SAM" id="MobiDB-lite"/>
    </source>
</evidence>
<keyword evidence="3" id="KW-0479">Metal-binding</keyword>
<dbReference type="Gene3D" id="1.10.4080.10">
    <property type="entry name" value="ADP-ribosylation/Crystallin J1"/>
    <property type="match status" value="1"/>
</dbReference>
<dbReference type="PANTHER" id="PTHR16222">
    <property type="entry name" value="ADP-RIBOSYLGLYCOHYDROLASE"/>
    <property type="match status" value="1"/>
</dbReference>
<dbReference type="EMBL" id="LGTC01000001">
    <property type="protein sequence ID" value="KNY24783.1"/>
    <property type="molecule type" value="Genomic_DNA"/>
</dbReference>
<protein>
    <submittedName>
        <fullName evidence="5">ADP-ribosylation/Crystallin J1</fullName>
    </submittedName>
</protein>
<accession>A0A0L6JGE4</accession>
<organism evidence="5 6">
    <name type="scientific">Pseudobacteroides cellulosolvens ATCC 35603 = DSM 2933</name>
    <dbReference type="NCBI Taxonomy" id="398512"/>
    <lineage>
        <taxon>Bacteria</taxon>
        <taxon>Bacillati</taxon>
        <taxon>Bacillota</taxon>
        <taxon>Clostridia</taxon>
        <taxon>Eubacteriales</taxon>
        <taxon>Oscillospiraceae</taxon>
        <taxon>Pseudobacteroides</taxon>
    </lineage>
</organism>
<dbReference type="AlphaFoldDB" id="A0A0L6JGE4"/>
<comment type="caution">
    <text evidence="5">The sequence shown here is derived from an EMBL/GenBank/DDBJ whole genome shotgun (WGS) entry which is preliminary data.</text>
</comment>
<feature type="region of interest" description="Disordered" evidence="4">
    <location>
        <begin position="422"/>
        <end position="444"/>
    </location>
</feature>
<dbReference type="STRING" id="398512.Bccel_0040"/>
<evidence type="ECO:0000256" key="1">
    <source>
        <dbReference type="ARBA" id="ARBA00010702"/>
    </source>
</evidence>